<proteinExistence type="predicted"/>
<keyword evidence="2" id="KW-1185">Reference proteome</keyword>
<accession>A0ABQ0LXR1</accession>
<sequence length="142" mass="15561">MRLDERALLRSSPSAWSRARSSSGVGACRTIHHTVSRRGRKRERGTQFSLGLVNPFSTPVAHSTSISTSSNASLCLSPRRYDIVGSPSCGWDLLHEEVLHSRSSAEHGRKEGRTHVFDALPIPSNNVADVTTTLWAQIRGDV</sequence>
<protein>
    <submittedName>
        <fullName evidence="1">Uncharacterized protein</fullName>
    </submittedName>
</protein>
<evidence type="ECO:0000313" key="1">
    <source>
        <dbReference type="EMBL" id="GAT55524.1"/>
    </source>
</evidence>
<dbReference type="EMBL" id="DF849032">
    <property type="protein sequence ID" value="GAT55524.1"/>
    <property type="molecule type" value="Genomic_DNA"/>
</dbReference>
<reference evidence="1" key="1">
    <citation type="submission" date="2014-09" db="EMBL/GenBank/DDBJ databases">
        <title>Genome sequence of the luminous mushroom Mycena chlorophos for searching fungal bioluminescence genes.</title>
        <authorList>
            <person name="Tanaka Y."/>
            <person name="Kasuga D."/>
            <person name="Oba Y."/>
            <person name="Hase S."/>
            <person name="Sato K."/>
            <person name="Oba Y."/>
            <person name="Sakakibara Y."/>
        </authorList>
    </citation>
    <scope>NUCLEOTIDE SEQUENCE</scope>
</reference>
<gene>
    <name evidence="1" type="ORF">MCHLO_12283</name>
</gene>
<evidence type="ECO:0000313" key="2">
    <source>
        <dbReference type="Proteomes" id="UP000815677"/>
    </source>
</evidence>
<name>A0ABQ0LXR1_MYCCL</name>
<dbReference type="Proteomes" id="UP000815677">
    <property type="component" value="Unassembled WGS sequence"/>
</dbReference>
<organism evidence="1 2">
    <name type="scientific">Mycena chlorophos</name>
    <name type="common">Agaric fungus</name>
    <name type="synonym">Agaricus chlorophos</name>
    <dbReference type="NCBI Taxonomy" id="658473"/>
    <lineage>
        <taxon>Eukaryota</taxon>
        <taxon>Fungi</taxon>
        <taxon>Dikarya</taxon>
        <taxon>Basidiomycota</taxon>
        <taxon>Agaricomycotina</taxon>
        <taxon>Agaricomycetes</taxon>
        <taxon>Agaricomycetidae</taxon>
        <taxon>Agaricales</taxon>
        <taxon>Marasmiineae</taxon>
        <taxon>Mycenaceae</taxon>
        <taxon>Mycena</taxon>
    </lineage>
</organism>